<evidence type="ECO:0000259" key="4">
    <source>
        <dbReference type="PROSITE" id="PS51898"/>
    </source>
</evidence>
<dbReference type="EMBL" id="QRUH01000014">
    <property type="protein sequence ID" value="RGR46361.1"/>
    <property type="molecule type" value="Genomic_DNA"/>
</dbReference>
<dbReference type="SUPFAM" id="SSF56349">
    <property type="entry name" value="DNA breaking-rejoining enzymes"/>
    <property type="match status" value="1"/>
</dbReference>
<comment type="caution">
    <text evidence="5">The sequence shown here is derived from an EMBL/GenBank/DDBJ whole genome shotgun (WGS) entry which is preliminary data.</text>
</comment>
<dbReference type="PANTHER" id="PTHR30349">
    <property type="entry name" value="PHAGE INTEGRASE-RELATED"/>
    <property type="match status" value="1"/>
</dbReference>
<evidence type="ECO:0000256" key="3">
    <source>
        <dbReference type="ARBA" id="ARBA00023172"/>
    </source>
</evidence>
<dbReference type="CDD" id="cd01189">
    <property type="entry name" value="INT_ICEBs1_C_like"/>
    <property type="match status" value="1"/>
</dbReference>
<reference evidence="5 6" key="1">
    <citation type="submission" date="2018-08" db="EMBL/GenBank/DDBJ databases">
        <title>A genome reference for cultivated species of the human gut microbiota.</title>
        <authorList>
            <person name="Zou Y."/>
            <person name="Xue W."/>
            <person name="Luo G."/>
        </authorList>
    </citation>
    <scope>NUCLEOTIDE SEQUENCE [LARGE SCALE GENOMIC DNA]</scope>
    <source>
        <strain evidence="5 6">AF25-21</strain>
    </source>
</reference>
<dbReference type="PROSITE" id="PS51898">
    <property type="entry name" value="TYR_RECOMBINASE"/>
    <property type="match status" value="1"/>
</dbReference>
<evidence type="ECO:0000313" key="6">
    <source>
        <dbReference type="Proteomes" id="UP000285839"/>
    </source>
</evidence>
<dbReference type="InterPro" id="IPR013762">
    <property type="entry name" value="Integrase-like_cat_sf"/>
</dbReference>
<dbReference type="GO" id="GO:0008907">
    <property type="term" value="F:integrase activity"/>
    <property type="evidence" value="ECO:0007669"/>
    <property type="project" value="InterPro"/>
</dbReference>
<sequence>MKSCSMPFFILKMIRVMIYMKNDNTKNVKRKDKKGRVLRTGETQQPDGRYRYSYTVNGKQKSFYSWRLEKTDRLPTGKRECVSLREQELEIQKLINANVNANNMTVEQLVENYLKIRKSSVKRSTAKNHKYALKLLKKNPAFCKKKIVDIQITDAKNFFIDFAENGATYSNLLMVKGIVFPAFRNAYEDRLIMTNPMAFSFSKLIKGTLGETPSLTEEQMNKFLDFIKNDSLLGRYYSPIYILFHTGLRISELCGLVLQDVDFRKKTITISHQLVTAPGGSDDYIDTPKTERGKRVLPLTDDVADHLKALQVLVMKRRIQPVVEGYSGFFFVTKNGKRPTNGSDWSSIFKNLEHKFRKQNPDYEIPHITPHVCRHTYCTNMARAGVQPKVLQYLMGHADIETTLRIYTHVHDEQEVREAVEKATEKAN</sequence>
<evidence type="ECO:0000256" key="1">
    <source>
        <dbReference type="ARBA" id="ARBA00008857"/>
    </source>
</evidence>
<dbReference type="InterPro" id="IPR050090">
    <property type="entry name" value="Tyrosine_recombinase_XerCD"/>
</dbReference>
<dbReference type="InterPro" id="IPR011010">
    <property type="entry name" value="DNA_brk_join_enz"/>
</dbReference>
<comment type="similarity">
    <text evidence="1">Belongs to the 'phage' integrase family.</text>
</comment>
<dbReference type="Pfam" id="PF00589">
    <property type="entry name" value="Phage_integrase"/>
    <property type="match status" value="1"/>
</dbReference>
<protein>
    <submittedName>
        <fullName evidence="5">Site-specific integrase</fullName>
    </submittedName>
</protein>
<dbReference type="SUPFAM" id="SSF54171">
    <property type="entry name" value="DNA-binding domain"/>
    <property type="match status" value="1"/>
</dbReference>
<gene>
    <name evidence="5" type="ORF">DWY46_15510</name>
</gene>
<dbReference type="InterPro" id="IPR010998">
    <property type="entry name" value="Integrase_recombinase_N"/>
</dbReference>
<dbReference type="InterPro" id="IPR016177">
    <property type="entry name" value="DNA-bd_dom_sf"/>
</dbReference>
<dbReference type="Gene3D" id="1.10.150.130">
    <property type="match status" value="1"/>
</dbReference>
<dbReference type="AlphaFoldDB" id="A0A412ENE9"/>
<feature type="domain" description="Tyr recombinase" evidence="4">
    <location>
        <begin position="210"/>
        <end position="421"/>
    </location>
</feature>
<dbReference type="Pfam" id="PF02920">
    <property type="entry name" value="Integrase_DNA"/>
    <property type="match status" value="1"/>
</dbReference>
<dbReference type="Proteomes" id="UP000285839">
    <property type="component" value="Unassembled WGS sequence"/>
</dbReference>
<accession>A0A412ENE9</accession>
<dbReference type="InterPro" id="IPR004191">
    <property type="entry name" value="Integrase_Tn916-type_DNA-bd_N"/>
</dbReference>
<dbReference type="Gene3D" id="3.30.160.60">
    <property type="entry name" value="Classic Zinc Finger"/>
    <property type="match status" value="1"/>
</dbReference>
<dbReference type="PANTHER" id="PTHR30349:SF41">
    <property type="entry name" value="INTEGRASE_RECOMBINASE PROTEIN MJ0367-RELATED"/>
    <property type="match status" value="1"/>
</dbReference>
<evidence type="ECO:0000313" key="5">
    <source>
        <dbReference type="EMBL" id="RGR46361.1"/>
    </source>
</evidence>
<name>A0A412ENE9_9FIRM</name>
<dbReference type="GO" id="GO:0006310">
    <property type="term" value="P:DNA recombination"/>
    <property type="evidence" value="ECO:0007669"/>
    <property type="project" value="UniProtKB-KW"/>
</dbReference>
<evidence type="ECO:0000256" key="2">
    <source>
        <dbReference type="ARBA" id="ARBA00023125"/>
    </source>
</evidence>
<proteinExistence type="inferred from homology"/>
<organism evidence="5 6">
    <name type="scientific">Blautia obeum</name>
    <dbReference type="NCBI Taxonomy" id="40520"/>
    <lineage>
        <taxon>Bacteria</taxon>
        <taxon>Bacillati</taxon>
        <taxon>Bacillota</taxon>
        <taxon>Clostridia</taxon>
        <taxon>Lachnospirales</taxon>
        <taxon>Lachnospiraceae</taxon>
        <taxon>Blautia</taxon>
    </lineage>
</organism>
<keyword evidence="2" id="KW-0238">DNA-binding</keyword>
<keyword evidence="3" id="KW-0233">DNA recombination</keyword>
<dbReference type="InterPro" id="IPR002104">
    <property type="entry name" value="Integrase_catalytic"/>
</dbReference>
<dbReference type="Gene3D" id="1.10.443.10">
    <property type="entry name" value="Intergrase catalytic core"/>
    <property type="match status" value="1"/>
</dbReference>
<dbReference type="GO" id="GO:0003677">
    <property type="term" value="F:DNA binding"/>
    <property type="evidence" value="ECO:0007669"/>
    <property type="project" value="UniProtKB-KW"/>
</dbReference>